<dbReference type="InterPro" id="IPR006047">
    <property type="entry name" value="GH13_cat_dom"/>
</dbReference>
<evidence type="ECO:0000256" key="1">
    <source>
        <dbReference type="SAM" id="SignalP"/>
    </source>
</evidence>
<proteinExistence type="predicted"/>
<dbReference type="GO" id="GO:0004558">
    <property type="term" value="F:alpha-1,4-glucosidase activity"/>
    <property type="evidence" value="ECO:0007669"/>
    <property type="project" value="UniProtKB-EC"/>
</dbReference>
<protein>
    <submittedName>
        <fullName evidence="3">Alpha-glucosidase</fullName>
        <ecNumber evidence="3">3.2.1.20</ecNumber>
    </submittedName>
</protein>
<evidence type="ECO:0000313" key="3">
    <source>
        <dbReference type="EMBL" id="MBB5058477.1"/>
    </source>
</evidence>
<keyword evidence="1" id="KW-0732">Signal</keyword>
<comment type="caution">
    <text evidence="3">The sequence shown here is derived from an EMBL/GenBank/DDBJ whole genome shotgun (WGS) entry which is preliminary data.</text>
</comment>
<dbReference type="Gene3D" id="3.20.20.80">
    <property type="entry name" value="Glycosidases"/>
    <property type="match status" value="2"/>
</dbReference>
<name>A0A7W7ZES8_9BACT</name>
<dbReference type="GO" id="GO:0009313">
    <property type="term" value="P:oligosaccharide catabolic process"/>
    <property type="evidence" value="ECO:0007669"/>
    <property type="project" value="TreeGrafter"/>
</dbReference>
<dbReference type="AlphaFoldDB" id="A0A7W7ZES8"/>
<keyword evidence="4" id="KW-1185">Reference proteome</keyword>
<organism evidence="3 4">
    <name type="scientific">Granulicella aggregans</name>
    <dbReference type="NCBI Taxonomy" id="474949"/>
    <lineage>
        <taxon>Bacteria</taxon>
        <taxon>Pseudomonadati</taxon>
        <taxon>Acidobacteriota</taxon>
        <taxon>Terriglobia</taxon>
        <taxon>Terriglobales</taxon>
        <taxon>Acidobacteriaceae</taxon>
        <taxon>Granulicella</taxon>
    </lineage>
</organism>
<dbReference type="PANTHER" id="PTHR10357:SF179">
    <property type="entry name" value="NEUTRAL AND BASIC AMINO ACID TRANSPORT PROTEIN RBAT"/>
    <property type="match status" value="1"/>
</dbReference>
<dbReference type="SUPFAM" id="SSF51445">
    <property type="entry name" value="(Trans)glycosidases"/>
    <property type="match status" value="1"/>
</dbReference>
<dbReference type="CDD" id="cd00551">
    <property type="entry name" value="AmyAc_family"/>
    <property type="match status" value="1"/>
</dbReference>
<dbReference type="Pfam" id="PF00128">
    <property type="entry name" value="Alpha-amylase"/>
    <property type="match status" value="1"/>
</dbReference>
<evidence type="ECO:0000259" key="2">
    <source>
        <dbReference type="Pfam" id="PF00128"/>
    </source>
</evidence>
<dbReference type="PANTHER" id="PTHR10357">
    <property type="entry name" value="ALPHA-AMYLASE FAMILY MEMBER"/>
    <property type="match status" value="1"/>
</dbReference>
<reference evidence="3 4" key="1">
    <citation type="submission" date="2020-08" db="EMBL/GenBank/DDBJ databases">
        <title>Genomic Encyclopedia of Type Strains, Phase IV (KMG-V): Genome sequencing to study the core and pangenomes of soil and plant-associated prokaryotes.</title>
        <authorList>
            <person name="Whitman W."/>
        </authorList>
    </citation>
    <scope>NUCLEOTIDE SEQUENCE [LARGE SCALE GENOMIC DNA]</scope>
    <source>
        <strain evidence="3 4">M8UP14</strain>
    </source>
</reference>
<keyword evidence="3" id="KW-0378">Hydrolase</keyword>
<feature type="signal peptide" evidence="1">
    <location>
        <begin position="1"/>
        <end position="30"/>
    </location>
</feature>
<dbReference type="Proteomes" id="UP000540989">
    <property type="component" value="Unassembled WGS sequence"/>
</dbReference>
<accession>A0A7W7ZES8</accession>
<sequence length="478" mass="50181">MNKPVLKLSTRTIACIAMLLAFSLPARTYAQTLARPGWVGSGMTAQTWFKHAVLYRVDTRTFAGAAGDPEGTPGTLKGIAERLDYIHNLGVDAILLEDLAPSTGATGTSPIEPALGTVDDFDELSLQASRRNLRILLTLSHPDPALARYWLTRGVAGFYLPGDAGSPAVAAIRKLLPSFVGQRILITDGDLSGNAGRAAANELQLDPALLKLPAAPSANAAAGLRTALEGSQSLVHTGSPAIATDAQGLPRSAGRFASPSAERDAAKMIAAVLLLNRSVPVIYAGQELAVDSGMAMMPWGKPPVAETEPAVEAATPAPVPPPAAPSPSFVASEHYVPYVAPVKPVKAAKPAPPDPATAAGQELSPSSVLSFYRQLIQLHHGRSSVRDGDEVLLNYDGANALVWVRKTANPSLTNPPLVVVCNLSANPLSLPLKTDLANLHLRGSFLRSVLNPDTQKVSMDLNPVVLPAFGVYVGELRY</sequence>
<gene>
    <name evidence="3" type="ORF">HDF16_003191</name>
</gene>
<feature type="chain" id="PRO_5031322426" evidence="1">
    <location>
        <begin position="31"/>
        <end position="478"/>
    </location>
</feature>
<dbReference type="InterPro" id="IPR017853">
    <property type="entry name" value="GH"/>
</dbReference>
<feature type="domain" description="Glycosyl hydrolase family 13 catalytic" evidence="2">
    <location>
        <begin position="67"/>
        <end position="137"/>
    </location>
</feature>
<dbReference type="GO" id="GO:0004556">
    <property type="term" value="F:alpha-amylase activity"/>
    <property type="evidence" value="ECO:0007669"/>
    <property type="project" value="TreeGrafter"/>
</dbReference>
<dbReference type="EMBL" id="JACHIP010000004">
    <property type="protein sequence ID" value="MBB5058477.1"/>
    <property type="molecule type" value="Genomic_DNA"/>
</dbReference>
<evidence type="ECO:0000313" key="4">
    <source>
        <dbReference type="Proteomes" id="UP000540989"/>
    </source>
</evidence>
<dbReference type="EC" id="3.2.1.20" evidence="3"/>
<keyword evidence="3" id="KW-0326">Glycosidase</keyword>